<dbReference type="EMBL" id="JACHJJ010000009">
    <property type="protein sequence ID" value="MBB5963944.1"/>
    <property type="molecule type" value="Genomic_DNA"/>
</dbReference>
<evidence type="ECO:0000313" key="1">
    <source>
        <dbReference type="EMBL" id="MBB5963944.1"/>
    </source>
</evidence>
<dbReference type="Proteomes" id="UP000562352">
    <property type="component" value="Unassembled WGS sequence"/>
</dbReference>
<comment type="caution">
    <text evidence="1">The sequence shown here is derived from an EMBL/GenBank/DDBJ whole genome shotgun (WGS) entry which is preliminary data.</text>
</comment>
<sequence>MNDSARSRIEDITPLGDELDESALHGISGGAPRLIAMTQVDPPGYCAMD</sequence>
<accession>A0A841D618</accession>
<protein>
    <submittedName>
        <fullName evidence="1">Uncharacterized protein</fullName>
    </submittedName>
</protein>
<organism evidence="1 2">
    <name type="scientific">Planomonospora venezuelensis</name>
    <dbReference type="NCBI Taxonomy" id="1999"/>
    <lineage>
        <taxon>Bacteria</taxon>
        <taxon>Bacillati</taxon>
        <taxon>Actinomycetota</taxon>
        <taxon>Actinomycetes</taxon>
        <taxon>Streptosporangiales</taxon>
        <taxon>Streptosporangiaceae</taxon>
        <taxon>Planomonospora</taxon>
    </lineage>
</organism>
<dbReference type="AlphaFoldDB" id="A0A841D618"/>
<reference evidence="1 2" key="1">
    <citation type="submission" date="2020-08" db="EMBL/GenBank/DDBJ databases">
        <title>Genomic Encyclopedia of Type Strains, Phase III (KMG-III): the genomes of soil and plant-associated and newly described type strains.</title>
        <authorList>
            <person name="Whitman W."/>
        </authorList>
    </citation>
    <scope>NUCLEOTIDE SEQUENCE [LARGE SCALE GENOMIC DNA]</scope>
    <source>
        <strain evidence="1 2">CECT 3303</strain>
    </source>
</reference>
<keyword evidence="2" id="KW-1185">Reference proteome</keyword>
<gene>
    <name evidence="1" type="ORF">FHS22_003226</name>
</gene>
<dbReference type="RefSeq" id="WP_184942407.1">
    <property type="nucleotide sequence ID" value="NZ_BAAAWZ010000001.1"/>
</dbReference>
<evidence type="ECO:0000313" key="2">
    <source>
        <dbReference type="Proteomes" id="UP000562352"/>
    </source>
</evidence>
<proteinExistence type="predicted"/>
<name>A0A841D618_PLAVE</name>